<gene>
    <name evidence="1" type="ORF">BDV98DRAFT_254733</name>
</gene>
<organism evidence="1 2">
    <name type="scientific">Pterulicium gracile</name>
    <dbReference type="NCBI Taxonomy" id="1884261"/>
    <lineage>
        <taxon>Eukaryota</taxon>
        <taxon>Fungi</taxon>
        <taxon>Dikarya</taxon>
        <taxon>Basidiomycota</taxon>
        <taxon>Agaricomycotina</taxon>
        <taxon>Agaricomycetes</taxon>
        <taxon>Agaricomycetidae</taxon>
        <taxon>Agaricales</taxon>
        <taxon>Pleurotineae</taxon>
        <taxon>Pterulaceae</taxon>
        <taxon>Pterulicium</taxon>
    </lineage>
</organism>
<sequence length="135" mass="15597">MVYTSISYLIAPDSRAHPFFLERAATLKGHDSNRLAWKDVPSGLVGKKNIVAMTRRPSRPGENHDQVIVLPSQFSGFLDSCRSLHRRRTWQNRFGWYRVQRLSGIRTTFIVWKLPSYSLTLITRTRASLLENLPL</sequence>
<evidence type="ECO:0000313" key="1">
    <source>
        <dbReference type="EMBL" id="TFK97684.1"/>
    </source>
</evidence>
<dbReference type="Proteomes" id="UP000305067">
    <property type="component" value="Unassembled WGS sequence"/>
</dbReference>
<accession>A0A5C3Q6D9</accession>
<dbReference type="EMBL" id="ML178845">
    <property type="protein sequence ID" value="TFK97684.1"/>
    <property type="molecule type" value="Genomic_DNA"/>
</dbReference>
<dbReference type="AlphaFoldDB" id="A0A5C3Q6D9"/>
<reference evidence="1 2" key="1">
    <citation type="journal article" date="2019" name="Nat. Ecol. Evol.">
        <title>Megaphylogeny resolves global patterns of mushroom evolution.</title>
        <authorList>
            <person name="Varga T."/>
            <person name="Krizsan K."/>
            <person name="Foldi C."/>
            <person name="Dima B."/>
            <person name="Sanchez-Garcia M."/>
            <person name="Sanchez-Ramirez S."/>
            <person name="Szollosi G.J."/>
            <person name="Szarkandi J.G."/>
            <person name="Papp V."/>
            <person name="Albert L."/>
            <person name="Andreopoulos W."/>
            <person name="Angelini C."/>
            <person name="Antonin V."/>
            <person name="Barry K.W."/>
            <person name="Bougher N.L."/>
            <person name="Buchanan P."/>
            <person name="Buyck B."/>
            <person name="Bense V."/>
            <person name="Catcheside P."/>
            <person name="Chovatia M."/>
            <person name="Cooper J."/>
            <person name="Damon W."/>
            <person name="Desjardin D."/>
            <person name="Finy P."/>
            <person name="Geml J."/>
            <person name="Haridas S."/>
            <person name="Hughes K."/>
            <person name="Justo A."/>
            <person name="Karasinski D."/>
            <person name="Kautmanova I."/>
            <person name="Kiss B."/>
            <person name="Kocsube S."/>
            <person name="Kotiranta H."/>
            <person name="LaButti K.M."/>
            <person name="Lechner B.E."/>
            <person name="Liimatainen K."/>
            <person name="Lipzen A."/>
            <person name="Lukacs Z."/>
            <person name="Mihaltcheva S."/>
            <person name="Morgado L.N."/>
            <person name="Niskanen T."/>
            <person name="Noordeloos M.E."/>
            <person name="Ohm R.A."/>
            <person name="Ortiz-Santana B."/>
            <person name="Ovrebo C."/>
            <person name="Racz N."/>
            <person name="Riley R."/>
            <person name="Savchenko A."/>
            <person name="Shiryaev A."/>
            <person name="Soop K."/>
            <person name="Spirin V."/>
            <person name="Szebenyi C."/>
            <person name="Tomsovsky M."/>
            <person name="Tulloss R.E."/>
            <person name="Uehling J."/>
            <person name="Grigoriev I.V."/>
            <person name="Vagvolgyi C."/>
            <person name="Papp T."/>
            <person name="Martin F.M."/>
            <person name="Miettinen O."/>
            <person name="Hibbett D.S."/>
            <person name="Nagy L.G."/>
        </authorList>
    </citation>
    <scope>NUCLEOTIDE SEQUENCE [LARGE SCALE GENOMIC DNA]</scope>
    <source>
        <strain evidence="1 2">CBS 309.79</strain>
    </source>
</reference>
<proteinExistence type="predicted"/>
<evidence type="ECO:0000313" key="2">
    <source>
        <dbReference type="Proteomes" id="UP000305067"/>
    </source>
</evidence>
<keyword evidence="2" id="KW-1185">Reference proteome</keyword>
<name>A0A5C3Q6D9_9AGAR</name>
<protein>
    <submittedName>
        <fullName evidence="1">Uncharacterized protein</fullName>
    </submittedName>
</protein>